<gene>
    <name evidence="7" type="ORF">BDK92_5930</name>
</gene>
<dbReference type="Pfam" id="PF13354">
    <property type="entry name" value="Beta-lactamase2"/>
    <property type="match status" value="1"/>
</dbReference>
<comment type="catalytic activity">
    <reaction evidence="5">
        <text>a beta-lactam + H2O = a substituted beta-amino acid</text>
        <dbReference type="Rhea" id="RHEA:20401"/>
        <dbReference type="ChEBI" id="CHEBI:15377"/>
        <dbReference type="ChEBI" id="CHEBI:35627"/>
        <dbReference type="ChEBI" id="CHEBI:140347"/>
        <dbReference type="EC" id="3.5.2.6"/>
    </reaction>
</comment>
<feature type="domain" description="Beta-lactamase class A catalytic" evidence="6">
    <location>
        <begin position="79"/>
        <end position="293"/>
    </location>
</feature>
<evidence type="ECO:0000313" key="8">
    <source>
        <dbReference type="Proteomes" id="UP000277671"/>
    </source>
</evidence>
<dbReference type="NCBIfam" id="NF033103">
    <property type="entry name" value="bla_class_A"/>
    <property type="match status" value="1"/>
</dbReference>
<dbReference type="InterPro" id="IPR000871">
    <property type="entry name" value="Beta-lactam_class-A"/>
</dbReference>
<evidence type="ECO:0000256" key="2">
    <source>
        <dbReference type="ARBA" id="ARBA00012865"/>
    </source>
</evidence>
<evidence type="ECO:0000256" key="4">
    <source>
        <dbReference type="ARBA" id="ARBA00023251"/>
    </source>
</evidence>
<comment type="caution">
    <text evidence="7">The sequence shown here is derived from an EMBL/GenBank/DDBJ whole genome shotgun (WGS) entry which is preliminary data.</text>
</comment>
<dbReference type="OrthoDB" id="9784149at2"/>
<evidence type="ECO:0000256" key="1">
    <source>
        <dbReference type="ARBA" id="ARBA00009009"/>
    </source>
</evidence>
<dbReference type="EMBL" id="RBKT01000001">
    <property type="protein sequence ID" value="RKR91532.1"/>
    <property type="molecule type" value="Genomic_DNA"/>
</dbReference>
<proteinExistence type="inferred from homology"/>
<dbReference type="Proteomes" id="UP000277671">
    <property type="component" value="Unassembled WGS sequence"/>
</dbReference>
<evidence type="ECO:0000259" key="6">
    <source>
        <dbReference type="Pfam" id="PF13354"/>
    </source>
</evidence>
<evidence type="ECO:0000256" key="3">
    <source>
        <dbReference type="ARBA" id="ARBA00022801"/>
    </source>
</evidence>
<dbReference type="GO" id="GO:0008800">
    <property type="term" value="F:beta-lactamase activity"/>
    <property type="evidence" value="ECO:0007669"/>
    <property type="project" value="UniProtKB-UniRule"/>
</dbReference>
<dbReference type="InterPro" id="IPR045155">
    <property type="entry name" value="Beta-lactam_cat"/>
</dbReference>
<comment type="similarity">
    <text evidence="1 5">Belongs to the class-A beta-lactamase family.</text>
</comment>
<dbReference type="SUPFAM" id="SSF56601">
    <property type="entry name" value="beta-lactamase/transpeptidase-like"/>
    <property type="match status" value="1"/>
</dbReference>
<protein>
    <recommendedName>
        <fullName evidence="2 5">Beta-lactamase</fullName>
        <ecNumber evidence="2 5">3.5.2.6</ecNumber>
    </recommendedName>
</protein>
<reference evidence="7 8" key="1">
    <citation type="submission" date="2018-10" db="EMBL/GenBank/DDBJ databases">
        <title>Sequencing the genomes of 1000 actinobacteria strains.</title>
        <authorList>
            <person name="Klenk H.-P."/>
        </authorList>
    </citation>
    <scope>NUCLEOTIDE SEQUENCE [LARGE SCALE GENOMIC DNA]</scope>
    <source>
        <strain evidence="7 8">DSM 45175</strain>
    </source>
</reference>
<keyword evidence="4 5" id="KW-0046">Antibiotic resistance</keyword>
<dbReference type="InterPro" id="IPR023650">
    <property type="entry name" value="Beta-lactam_class-A_AS"/>
</dbReference>
<dbReference type="AlphaFoldDB" id="A0A495JT32"/>
<organism evidence="7 8">
    <name type="scientific">Micromonospora pisi</name>
    <dbReference type="NCBI Taxonomy" id="589240"/>
    <lineage>
        <taxon>Bacteria</taxon>
        <taxon>Bacillati</taxon>
        <taxon>Actinomycetota</taxon>
        <taxon>Actinomycetes</taxon>
        <taxon>Micromonosporales</taxon>
        <taxon>Micromonosporaceae</taxon>
        <taxon>Micromonospora</taxon>
    </lineage>
</organism>
<dbReference type="RefSeq" id="WP_121159630.1">
    <property type="nucleotide sequence ID" value="NZ_RBKT01000001.1"/>
</dbReference>
<evidence type="ECO:0000313" key="7">
    <source>
        <dbReference type="EMBL" id="RKR91532.1"/>
    </source>
</evidence>
<accession>A0A495JT32</accession>
<dbReference type="PANTHER" id="PTHR35333">
    <property type="entry name" value="BETA-LACTAMASE"/>
    <property type="match status" value="1"/>
</dbReference>
<dbReference type="InterPro" id="IPR012338">
    <property type="entry name" value="Beta-lactam/transpept-like"/>
</dbReference>
<dbReference type="PANTHER" id="PTHR35333:SF3">
    <property type="entry name" value="BETA-LACTAMASE-TYPE TRANSPEPTIDASE FOLD CONTAINING PROTEIN"/>
    <property type="match status" value="1"/>
</dbReference>
<evidence type="ECO:0000256" key="5">
    <source>
        <dbReference type="RuleBase" id="RU361140"/>
    </source>
</evidence>
<keyword evidence="8" id="KW-1185">Reference proteome</keyword>
<sequence>MRHHSSRPGGIAVSRRTGIAIAASLALVPLAACSPGDVSANVAIRPTAVAVSYDTSTESRSKAEREFARLETEFDARLGVYAIDTGSGRTITHRADERFAFVSTYKALIAAAVLDETSTAGLNKVIRYFKEDLVSHSPITEQHVQTGMTLRAVADAAVRYSDNTAGNLLFKQLGGPNSFERALRGIGDQVTESARLETGLNEAIPDDERDTSTPRALASDLRAYAVDTALSRDDRTILTEWLTGNTTGASLIQAGVPAGWQVGDKSGAGGYGTRNDIAVVWPPKGAPIVLAILSSRSESDATYDDALIAQAAEATIAALHG</sequence>
<keyword evidence="3 5" id="KW-0378">Hydrolase</keyword>
<dbReference type="PRINTS" id="PR00118">
    <property type="entry name" value="BLACTAMASEA"/>
</dbReference>
<dbReference type="GO" id="GO:0030655">
    <property type="term" value="P:beta-lactam antibiotic catabolic process"/>
    <property type="evidence" value="ECO:0007669"/>
    <property type="project" value="InterPro"/>
</dbReference>
<dbReference type="PROSITE" id="PS00146">
    <property type="entry name" value="BETA_LACTAMASE_A"/>
    <property type="match status" value="1"/>
</dbReference>
<dbReference type="Gene3D" id="3.40.710.10">
    <property type="entry name" value="DD-peptidase/beta-lactamase superfamily"/>
    <property type="match status" value="1"/>
</dbReference>
<dbReference type="EC" id="3.5.2.6" evidence="2 5"/>
<dbReference type="GO" id="GO:0046677">
    <property type="term" value="P:response to antibiotic"/>
    <property type="evidence" value="ECO:0007669"/>
    <property type="project" value="UniProtKB-UniRule"/>
</dbReference>
<name>A0A495JT32_9ACTN</name>